<dbReference type="EMBL" id="JALDAX010000018">
    <property type="protein sequence ID" value="MCI3244946.1"/>
    <property type="molecule type" value="Genomic_DNA"/>
</dbReference>
<dbReference type="RefSeq" id="WP_242712696.1">
    <property type="nucleotide sequence ID" value="NZ_JALDAX010000018.1"/>
</dbReference>
<comment type="similarity">
    <text evidence="2">Belongs to the short-chain dehydrogenases/reductases (SDR) family.</text>
</comment>
<evidence type="ECO:0000313" key="4">
    <source>
        <dbReference type="EMBL" id="MCI3244946.1"/>
    </source>
</evidence>
<keyword evidence="5" id="KW-1185">Reference proteome</keyword>
<sequence>MSRTRTARWSADDIPDQRGRTAVITGANTGIGFETAKALTLRGATVVLAVRDLDKGKLAADELRTAAPTAQVLVQHLDLSSLASVHAAAKSLRNTHPQVDLLINNAGVMYAPYRTTADGFELHLGTNHLGHFALTALLWDLLPPTPASRVVTVSSAGHRMGGPIDLDDLDWHKRPYNRTAAYGHSKLANLLFTYELQRRLPDGGPLAVAAHPGGADTTGSKAAMSHSSWLTRTAFAAVRPLLLQSPAMGALPILRAATDPQVSGGEYYGPRGFQQSKGHPEAVRSSPQSHDAELQRQLWARSEELTGVTFPI</sequence>
<evidence type="ECO:0000256" key="3">
    <source>
        <dbReference type="SAM" id="MobiDB-lite"/>
    </source>
</evidence>
<dbReference type="SUPFAM" id="SSF51735">
    <property type="entry name" value="NAD(P)-binding Rossmann-fold domains"/>
    <property type="match status" value="1"/>
</dbReference>
<proteinExistence type="inferred from homology"/>
<dbReference type="NCBIfam" id="NF004846">
    <property type="entry name" value="PRK06197.1"/>
    <property type="match status" value="1"/>
</dbReference>
<organism evidence="4 5">
    <name type="scientific">Streptomyces spinosisporus</name>
    <dbReference type="NCBI Taxonomy" id="2927582"/>
    <lineage>
        <taxon>Bacteria</taxon>
        <taxon>Bacillati</taxon>
        <taxon>Actinomycetota</taxon>
        <taxon>Actinomycetes</taxon>
        <taxon>Kitasatosporales</taxon>
        <taxon>Streptomycetaceae</taxon>
        <taxon>Streptomyces</taxon>
    </lineage>
</organism>
<dbReference type="Gene3D" id="3.40.50.720">
    <property type="entry name" value="NAD(P)-binding Rossmann-like Domain"/>
    <property type="match status" value="1"/>
</dbReference>
<dbReference type="Pfam" id="PF00106">
    <property type="entry name" value="adh_short"/>
    <property type="match status" value="1"/>
</dbReference>
<keyword evidence="1" id="KW-0560">Oxidoreductase</keyword>
<dbReference type="PRINTS" id="PR00080">
    <property type="entry name" value="SDRFAMILY"/>
</dbReference>
<evidence type="ECO:0000256" key="2">
    <source>
        <dbReference type="RuleBase" id="RU000363"/>
    </source>
</evidence>
<name>A0ABS9XS83_9ACTN</name>
<reference evidence="4" key="1">
    <citation type="submission" date="2022-03" db="EMBL/GenBank/DDBJ databases">
        <title>Streptomyces 7R015 and 7R016 isolated from Barleria lupulina in Thailand.</title>
        <authorList>
            <person name="Kanchanasin P."/>
            <person name="Phongsopitanun W."/>
            <person name="Tanasupawat S."/>
        </authorList>
    </citation>
    <scope>NUCLEOTIDE SEQUENCE</scope>
    <source>
        <strain evidence="4">7R016</strain>
    </source>
</reference>
<protein>
    <submittedName>
        <fullName evidence="4">Oxidoreductase</fullName>
    </submittedName>
</protein>
<dbReference type="Proteomes" id="UP001165270">
    <property type="component" value="Unassembled WGS sequence"/>
</dbReference>
<dbReference type="PRINTS" id="PR00081">
    <property type="entry name" value="GDHRDH"/>
</dbReference>
<dbReference type="InterPro" id="IPR036291">
    <property type="entry name" value="NAD(P)-bd_dom_sf"/>
</dbReference>
<dbReference type="InterPro" id="IPR002347">
    <property type="entry name" value="SDR_fam"/>
</dbReference>
<feature type="region of interest" description="Disordered" evidence="3">
    <location>
        <begin position="265"/>
        <end position="291"/>
    </location>
</feature>
<accession>A0ABS9XS83</accession>
<dbReference type="CDD" id="cd05327">
    <property type="entry name" value="retinol-DH_like_SDR_c_like"/>
    <property type="match status" value="1"/>
</dbReference>
<comment type="caution">
    <text evidence="4">The sequence shown here is derived from an EMBL/GenBank/DDBJ whole genome shotgun (WGS) entry which is preliminary data.</text>
</comment>
<evidence type="ECO:0000313" key="5">
    <source>
        <dbReference type="Proteomes" id="UP001165270"/>
    </source>
</evidence>
<dbReference type="PANTHER" id="PTHR43157">
    <property type="entry name" value="PHOSPHATIDYLINOSITOL-GLYCAN BIOSYNTHESIS CLASS F PROTEIN-RELATED"/>
    <property type="match status" value="1"/>
</dbReference>
<evidence type="ECO:0000256" key="1">
    <source>
        <dbReference type="ARBA" id="ARBA00023002"/>
    </source>
</evidence>
<gene>
    <name evidence="4" type="ORF">MQN93_35080</name>
</gene>
<dbReference type="PANTHER" id="PTHR43157:SF31">
    <property type="entry name" value="PHOSPHATIDYLINOSITOL-GLYCAN BIOSYNTHESIS CLASS F PROTEIN"/>
    <property type="match status" value="1"/>
</dbReference>